<feature type="region of interest" description="Disordered" evidence="1">
    <location>
        <begin position="115"/>
        <end position="141"/>
    </location>
</feature>
<evidence type="ECO:0000313" key="4">
    <source>
        <dbReference type="EMBL" id="PIN06110.1"/>
    </source>
</evidence>
<protein>
    <recommendedName>
        <fullName evidence="6">Non-specific serine/threonine protein kinase</fullName>
    </recommendedName>
</protein>
<keyword evidence="3" id="KW-0732">Signal</keyword>
<feature type="chain" id="PRO_5013634594" description="Non-specific serine/threonine protein kinase" evidence="3">
    <location>
        <begin position="22"/>
        <end position="141"/>
    </location>
</feature>
<feature type="region of interest" description="Disordered" evidence="1">
    <location>
        <begin position="39"/>
        <end position="81"/>
    </location>
</feature>
<accession>A0A2G9GM64</accession>
<feature type="transmembrane region" description="Helical" evidence="2">
    <location>
        <begin position="87"/>
        <end position="109"/>
    </location>
</feature>
<keyword evidence="5" id="KW-1185">Reference proteome</keyword>
<reference evidence="5" key="1">
    <citation type="journal article" date="2018" name="Gigascience">
        <title>Genome assembly of the Pink Ipe (Handroanthus impetiginosus, Bignoniaceae), a highly valued, ecologically keystone Neotropical timber forest tree.</title>
        <authorList>
            <person name="Silva-Junior O.B."/>
            <person name="Grattapaglia D."/>
            <person name="Novaes E."/>
            <person name="Collevatti R.G."/>
        </authorList>
    </citation>
    <scope>NUCLEOTIDE SEQUENCE [LARGE SCALE GENOMIC DNA]</scope>
    <source>
        <strain evidence="5">cv. UFG-1</strain>
    </source>
</reference>
<keyword evidence="2" id="KW-0812">Transmembrane</keyword>
<organism evidence="4 5">
    <name type="scientific">Handroanthus impetiginosus</name>
    <dbReference type="NCBI Taxonomy" id="429701"/>
    <lineage>
        <taxon>Eukaryota</taxon>
        <taxon>Viridiplantae</taxon>
        <taxon>Streptophyta</taxon>
        <taxon>Embryophyta</taxon>
        <taxon>Tracheophyta</taxon>
        <taxon>Spermatophyta</taxon>
        <taxon>Magnoliopsida</taxon>
        <taxon>eudicotyledons</taxon>
        <taxon>Gunneridae</taxon>
        <taxon>Pentapetalae</taxon>
        <taxon>asterids</taxon>
        <taxon>lamiids</taxon>
        <taxon>Lamiales</taxon>
        <taxon>Bignoniaceae</taxon>
        <taxon>Crescentiina</taxon>
        <taxon>Tabebuia alliance</taxon>
        <taxon>Handroanthus</taxon>
    </lineage>
</organism>
<keyword evidence="2" id="KW-1133">Transmembrane helix</keyword>
<name>A0A2G9GM64_9LAMI</name>
<dbReference type="PANTHER" id="PTHR34558">
    <property type="entry name" value="EXPRESSED PROTEIN"/>
    <property type="match status" value="1"/>
</dbReference>
<gene>
    <name evidence="4" type="ORF">CDL12_21339</name>
</gene>
<evidence type="ECO:0000256" key="2">
    <source>
        <dbReference type="SAM" id="Phobius"/>
    </source>
</evidence>
<proteinExistence type="predicted"/>
<evidence type="ECO:0000256" key="3">
    <source>
        <dbReference type="SAM" id="SignalP"/>
    </source>
</evidence>
<keyword evidence="2" id="KW-0472">Membrane</keyword>
<evidence type="ECO:0000313" key="5">
    <source>
        <dbReference type="Proteomes" id="UP000231279"/>
    </source>
</evidence>
<comment type="caution">
    <text evidence="4">The sequence shown here is derived from an EMBL/GenBank/DDBJ whole genome shotgun (WGS) entry which is preliminary data.</text>
</comment>
<sequence length="141" mass="14764">MSRFIVYYLFLILVNAHLILGEEKQVIRKLGKHSLDGKIGALSQSPAESPKSEFSREAASAEESTGAGAQEEVMKTNHHHRSIDKSVAGGGVILGGLAAVFLAAVFCYIRATGRKAAEPGSPTSSVLSIGGQNGELGSPTK</sequence>
<evidence type="ECO:0000256" key="1">
    <source>
        <dbReference type="SAM" id="MobiDB-lite"/>
    </source>
</evidence>
<feature type="signal peptide" evidence="3">
    <location>
        <begin position="1"/>
        <end position="21"/>
    </location>
</feature>
<evidence type="ECO:0008006" key="6">
    <source>
        <dbReference type="Google" id="ProtNLM"/>
    </source>
</evidence>
<dbReference type="EMBL" id="NKXS01004531">
    <property type="protein sequence ID" value="PIN06110.1"/>
    <property type="molecule type" value="Genomic_DNA"/>
</dbReference>
<feature type="compositionally biased region" description="Low complexity" evidence="1">
    <location>
        <begin position="57"/>
        <end position="71"/>
    </location>
</feature>
<dbReference type="AlphaFoldDB" id="A0A2G9GM64"/>
<dbReference type="Proteomes" id="UP000231279">
    <property type="component" value="Unassembled WGS sequence"/>
</dbReference>
<dbReference type="STRING" id="429701.A0A2G9GM64"/>
<dbReference type="OrthoDB" id="686454at2759"/>
<dbReference type="PANTHER" id="PTHR34558:SF9">
    <property type="entry name" value="F3L24.15 PROTEIN"/>
    <property type="match status" value="1"/>
</dbReference>